<reference evidence="2" key="1">
    <citation type="submission" date="2015-07" db="EMBL/GenBank/DDBJ databases">
        <title>MeaNS - Measles Nucleotide Surveillance Program.</title>
        <authorList>
            <person name="Tran T."/>
            <person name="Druce J."/>
        </authorList>
    </citation>
    <scope>NUCLEOTIDE SEQUENCE</scope>
    <source>
        <strain evidence="2">UCB-OBI-ISO-001</strain>
        <tissue evidence="2">Gonad</tissue>
    </source>
</reference>
<protein>
    <submittedName>
        <fullName evidence="2">Uncharacterized protein</fullName>
    </submittedName>
</protein>
<sequence length="50" mass="5731">MMRDAMANMKLFVYINSDTSLKQSKLLYNIYTLVFSTLTTISTLMSICTL</sequence>
<evidence type="ECO:0000256" key="1">
    <source>
        <dbReference type="SAM" id="Phobius"/>
    </source>
</evidence>
<proteinExistence type="predicted"/>
<dbReference type="AlphaFoldDB" id="A0A0L8G0E0"/>
<keyword evidence="1" id="KW-1133">Transmembrane helix</keyword>
<accession>A0A0L8G0E0</accession>
<organism evidence="2">
    <name type="scientific">Octopus bimaculoides</name>
    <name type="common">California two-spotted octopus</name>
    <dbReference type="NCBI Taxonomy" id="37653"/>
    <lineage>
        <taxon>Eukaryota</taxon>
        <taxon>Metazoa</taxon>
        <taxon>Spiralia</taxon>
        <taxon>Lophotrochozoa</taxon>
        <taxon>Mollusca</taxon>
        <taxon>Cephalopoda</taxon>
        <taxon>Coleoidea</taxon>
        <taxon>Octopodiformes</taxon>
        <taxon>Octopoda</taxon>
        <taxon>Incirrata</taxon>
        <taxon>Octopodidae</taxon>
        <taxon>Octopus</taxon>
    </lineage>
</organism>
<gene>
    <name evidence="2" type="ORF">OCBIM_22003527mg</name>
</gene>
<evidence type="ECO:0000313" key="2">
    <source>
        <dbReference type="EMBL" id="KOF70070.1"/>
    </source>
</evidence>
<feature type="transmembrane region" description="Helical" evidence="1">
    <location>
        <begin position="26"/>
        <end position="47"/>
    </location>
</feature>
<keyword evidence="1" id="KW-0472">Membrane</keyword>
<keyword evidence="1" id="KW-0812">Transmembrane</keyword>
<name>A0A0L8G0E0_OCTBM</name>
<dbReference type="EMBL" id="KQ425022">
    <property type="protein sequence ID" value="KOF70070.1"/>
    <property type="molecule type" value="Genomic_DNA"/>
</dbReference>